<name>A0A4Z0NET0_9HYPH</name>
<protein>
    <submittedName>
        <fullName evidence="1">Uncharacterized protein</fullName>
    </submittedName>
</protein>
<dbReference type="Proteomes" id="UP000297535">
    <property type="component" value="Unassembled WGS sequence"/>
</dbReference>
<dbReference type="AlphaFoldDB" id="A0A4Z0NET0"/>
<dbReference type="EMBL" id="SRLB01000046">
    <property type="protein sequence ID" value="TGD94075.1"/>
    <property type="molecule type" value="Genomic_DNA"/>
</dbReference>
<keyword evidence="2" id="KW-1185">Reference proteome</keyword>
<gene>
    <name evidence="1" type="ORF">EU555_32675</name>
</gene>
<organism evidence="1 2">
    <name type="scientific">Methylobacterium nonmethylotrophicum</name>
    <dbReference type="NCBI Taxonomy" id="1141884"/>
    <lineage>
        <taxon>Bacteria</taxon>
        <taxon>Pseudomonadati</taxon>
        <taxon>Pseudomonadota</taxon>
        <taxon>Alphaproteobacteria</taxon>
        <taxon>Hyphomicrobiales</taxon>
        <taxon>Methylobacteriaceae</taxon>
        <taxon>Methylobacterium</taxon>
    </lineage>
</organism>
<dbReference type="OrthoDB" id="9809920at2"/>
<comment type="caution">
    <text evidence="1">The sequence shown here is derived from an EMBL/GenBank/DDBJ whole genome shotgun (WGS) entry which is preliminary data.</text>
</comment>
<evidence type="ECO:0000313" key="1">
    <source>
        <dbReference type="EMBL" id="TGD94075.1"/>
    </source>
</evidence>
<evidence type="ECO:0000313" key="2">
    <source>
        <dbReference type="Proteomes" id="UP000297535"/>
    </source>
</evidence>
<proteinExistence type="predicted"/>
<sequence>MSARRIVYSYRDDGTTRFWSIPYHGEEPANAVHVEYDPGAAVPWTAHYALGGWPRAAIEPADIERVLAGVELRDNRGWRIR</sequence>
<reference evidence="1 2" key="1">
    <citation type="submission" date="2019-04" db="EMBL/GenBank/DDBJ databases">
        <authorList>
            <person name="Feng G."/>
            <person name="Zhu H."/>
        </authorList>
    </citation>
    <scope>NUCLEOTIDE SEQUENCE [LARGE SCALE GENOMIC DNA]</scope>
    <source>
        <strain evidence="1 2">6HR-1</strain>
    </source>
</reference>
<accession>A0A4Z0NET0</accession>
<dbReference type="RefSeq" id="WP_135419505.1">
    <property type="nucleotide sequence ID" value="NZ_SRLB01000046.1"/>
</dbReference>